<accession>A0ABN3F274</accession>
<dbReference type="Gene3D" id="3.40.50.200">
    <property type="entry name" value="Peptidase S8/S53 domain"/>
    <property type="match status" value="1"/>
</dbReference>
<proteinExistence type="predicted"/>
<reference evidence="2 3" key="1">
    <citation type="journal article" date="2019" name="Int. J. Syst. Evol. Microbiol.">
        <title>The Global Catalogue of Microorganisms (GCM) 10K type strain sequencing project: providing services to taxonomists for standard genome sequencing and annotation.</title>
        <authorList>
            <consortium name="The Broad Institute Genomics Platform"/>
            <consortium name="The Broad Institute Genome Sequencing Center for Infectious Disease"/>
            <person name="Wu L."/>
            <person name="Ma J."/>
        </authorList>
    </citation>
    <scope>NUCLEOTIDE SEQUENCE [LARGE SCALE GENOMIC DNA]</scope>
    <source>
        <strain evidence="2 3">JCM 7356</strain>
    </source>
</reference>
<dbReference type="EMBL" id="BAAATR010000100">
    <property type="protein sequence ID" value="GAA2282411.1"/>
    <property type="molecule type" value="Genomic_DNA"/>
</dbReference>
<dbReference type="InterPro" id="IPR036852">
    <property type="entry name" value="Peptidase_S8/S53_dom_sf"/>
</dbReference>
<comment type="caution">
    <text evidence="2">The sequence shown here is derived from an EMBL/GenBank/DDBJ whole genome shotgun (WGS) entry which is preliminary data.</text>
</comment>
<dbReference type="Pfam" id="PF00082">
    <property type="entry name" value="Peptidase_S8"/>
    <property type="match status" value="1"/>
</dbReference>
<name>A0ABN3F274_9ACTN</name>
<dbReference type="RefSeq" id="WP_344641516.1">
    <property type="nucleotide sequence ID" value="NZ_BAAATR010000100.1"/>
</dbReference>
<feature type="domain" description="Peptidase S8/S53" evidence="1">
    <location>
        <begin position="1"/>
        <end position="36"/>
    </location>
</feature>
<evidence type="ECO:0000313" key="2">
    <source>
        <dbReference type="EMBL" id="GAA2282411.1"/>
    </source>
</evidence>
<sequence length="54" mass="5743">MASPHVAGVAALHKAVRPFANTEEVRRWIGARATKDVLSAAETSPNRLLFTGGL</sequence>
<dbReference type="SUPFAM" id="SSF52743">
    <property type="entry name" value="Subtilisin-like"/>
    <property type="match status" value="1"/>
</dbReference>
<gene>
    <name evidence="2" type="ORF">GCM10010430_80320</name>
</gene>
<dbReference type="Proteomes" id="UP001500305">
    <property type="component" value="Unassembled WGS sequence"/>
</dbReference>
<dbReference type="InterPro" id="IPR000209">
    <property type="entry name" value="Peptidase_S8/S53_dom"/>
</dbReference>
<organism evidence="2 3">
    <name type="scientific">Kitasatospora cystarginea</name>
    <dbReference type="NCBI Taxonomy" id="58350"/>
    <lineage>
        <taxon>Bacteria</taxon>
        <taxon>Bacillati</taxon>
        <taxon>Actinomycetota</taxon>
        <taxon>Actinomycetes</taxon>
        <taxon>Kitasatosporales</taxon>
        <taxon>Streptomycetaceae</taxon>
        <taxon>Kitasatospora</taxon>
    </lineage>
</organism>
<keyword evidence="3" id="KW-1185">Reference proteome</keyword>
<evidence type="ECO:0000313" key="3">
    <source>
        <dbReference type="Proteomes" id="UP001500305"/>
    </source>
</evidence>
<evidence type="ECO:0000259" key="1">
    <source>
        <dbReference type="Pfam" id="PF00082"/>
    </source>
</evidence>
<protein>
    <recommendedName>
        <fullName evidence="1">Peptidase S8/S53 domain-containing protein</fullName>
    </recommendedName>
</protein>